<protein>
    <recommendedName>
        <fullName evidence="3">Homeobox KN domain-containing protein</fullName>
    </recommendedName>
</protein>
<dbReference type="Proteomes" id="UP001266305">
    <property type="component" value="Unassembled WGS sequence"/>
</dbReference>
<dbReference type="Gene3D" id="1.10.10.60">
    <property type="entry name" value="Homeodomain-like"/>
    <property type="match status" value="1"/>
</dbReference>
<comment type="caution">
    <text evidence="1">The sequence shown here is derived from an EMBL/GenBank/DDBJ whole genome shotgun (WGS) entry which is preliminary data.</text>
</comment>
<name>A0ABQ9TYH9_SAGOE</name>
<evidence type="ECO:0000313" key="2">
    <source>
        <dbReference type="Proteomes" id="UP001266305"/>
    </source>
</evidence>
<accession>A0ABQ9TYH9</accession>
<dbReference type="EMBL" id="JASSZA010000018">
    <property type="protein sequence ID" value="KAK2089868.1"/>
    <property type="molecule type" value="Genomic_DNA"/>
</dbReference>
<gene>
    <name evidence="1" type="ORF">P7K49_032534</name>
</gene>
<keyword evidence="2" id="KW-1185">Reference proteome</keyword>
<organism evidence="1 2">
    <name type="scientific">Saguinus oedipus</name>
    <name type="common">Cotton-top tamarin</name>
    <name type="synonym">Oedipomidas oedipus</name>
    <dbReference type="NCBI Taxonomy" id="9490"/>
    <lineage>
        <taxon>Eukaryota</taxon>
        <taxon>Metazoa</taxon>
        <taxon>Chordata</taxon>
        <taxon>Craniata</taxon>
        <taxon>Vertebrata</taxon>
        <taxon>Euteleostomi</taxon>
        <taxon>Mammalia</taxon>
        <taxon>Eutheria</taxon>
        <taxon>Euarchontoglires</taxon>
        <taxon>Primates</taxon>
        <taxon>Haplorrhini</taxon>
        <taxon>Platyrrhini</taxon>
        <taxon>Cebidae</taxon>
        <taxon>Callitrichinae</taxon>
        <taxon>Saguinus</taxon>
    </lineage>
</organism>
<evidence type="ECO:0008006" key="3">
    <source>
        <dbReference type="Google" id="ProtNLM"/>
    </source>
</evidence>
<sequence>MDSEPPRPRGLRAGSLLQLQLNQDLSILHQDDGSSKNKRGVLPKHATNVMRSWLFQHIGVRTAVPAPASQPSAALAFWLMFMEKGYFSGL</sequence>
<reference evidence="1 2" key="1">
    <citation type="submission" date="2023-05" db="EMBL/GenBank/DDBJ databases">
        <title>B98-5 Cell Line De Novo Hybrid Assembly: An Optical Mapping Approach.</title>
        <authorList>
            <person name="Kananen K."/>
            <person name="Auerbach J.A."/>
            <person name="Kautto E."/>
            <person name="Blachly J.S."/>
        </authorList>
    </citation>
    <scope>NUCLEOTIDE SEQUENCE [LARGE SCALE GENOMIC DNA]</scope>
    <source>
        <strain evidence="1">B95-8</strain>
        <tissue evidence="1">Cell line</tissue>
    </source>
</reference>
<proteinExistence type="predicted"/>
<evidence type="ECO:0000313" key="1">
    <source>
        <dbReference type="EMBL" id="KAK2089868.1"/>
    </source>
</evidence>